<protein>
    <submittedName>
        <fullName evidence="1">Uncharacterized protein</fullName>
    </submittedName>
</protein>
<feature type="non-terminal residue" evidence="1">
    <location>
        <position position="1"/>
    </location>
</feature>
<accession>A0A699SAA0</accession>
<evidence type="ECO:0000313" key="1">
    <source>
        <dbReference type="EMBL" id="GFC94454.1"/>
    </source>
</evidence>
<proteinExistence type="predicted"/>
<dbReference type="EMBL" id="BKCJ011148761">
    <property type="protein sequence ID" value="GFC94454.1"/>
    <property type="molecule type" value="Genomic_DNA"/>
</dbReference>
<name>A0A699SAA0_TANCI</name>
<sequence length="158" mass="17625">YDDVSSDDGVRFNIVISFDLKSDKFGEMSLPERLAHTPDLNVTKVNESLGLLEYHEEGGMKVCGVWSRIDGANNMFTKIYTIKVEGISFDRVLGFRNTGEVVMKQQDADNYDDSSIGVYEPLSRHIYDVGIHGKLGSLSAKSYVETLLLLDDADSIIH</sequence>
<reference evidence="1" key="1">
    <citation type="journal article" date="2019" name="Sci. Rep.">
        <title>Draft genome of Tanacetum cinerariifolium, the natural source of mosquito coil.</title>
        <authorList>
            <person name="Yamashiro T."/>
            <person name="Shiraishi A."/>
            <person name="Satake H."/>
            <person name="Nakayama K."/>
        </authorList>
    </citation>
    <scope>NUCLEOTIDE SEQUENCE</scope>
</reference>
<dbReference type="AlphaFoldDB" id="A0A699SAA0"/>
<comment type="caution">
    <text evidence="1">The sequence shown here is derived from an EMBL/GenBank/DDBJ whole genome shotgun (WGS) entry which is preliminary data.</text>
</comment>
<gene>
    <name evidence="1" type="ORF">Tci_866424</name>
</gene>
<organism evidence="1">
    <name type="scientific">Tanacetum cinerariifolium</name>
    <name type="common">Dalmatian daisy</name>
    <name type="synonym">Chrysanthemum cinerariifolium</name>
    <dbReference type="NCBI Taxonomy" id="118510"/>
    <lineage>
        <taxon>Eukaryota</taxon>
        <taxon>Viridiplantae</taxon>
        <taxon>Streptophyta</taxon>
        <taxon>Embryophyta</taxon>
        <taxon>Tracheophyta</taxon>
        <taxon>Spermatophyta</taxon>
        <taxon>Magnoliopsida</taxon>
        <taxon>eudicotyledons</taxon>
        <taxon>Gunneridae</taxon>
        <taxon>Pentapetalae</taxon>
        <taxon>asterids</taxon>
        <taxon>campanulids</taxon>
        <taxon>Asterales</taxon>
        <taxon>Asteraceae</taxon>
        <taxon>Asteroideae</taxon>
        <taxon>Anthemideae</taxon>
        <taxon>Anthemidinae</taxon>
        <taxon>Tanacetum</taxon>
    </lineage>
</organism>